<proteinExistence type="predicted"/>
<accession>A0A0K1Q494</accession>
<gene>
    <name evidence="1" type="ORF">AKJ09_07130</name>
</gene>
<sequence length="54" mass="6024">MIGTRERFQKKRIICADGDCNSVVRTRDGGGIIIDTPAIWSVRSRVAFSTAIRE</sequence>
<dbReference type="Proteomes" id="UP000064967">
    <property type="component" value="Chromosome"/>
</dbReference>
<dbReference type="EMBL" id="CP012333">
    <property type="protein sequence ID" value="AKV00467.1"/>
    <property type="molecule type" value="Genomic_DNA"/>
</dbReference>
<name>A0A0K1Q494_9BACT</name>
<evidence type="ECO:0000313" key="2">
    <source>
        <dbReference type="Proteomes" id="UP000064967"/>
    </source>
</evidence>
<keyword evidence="2" id="KW-1185">Reference proteome</keyword>
<evidence type="ECO:0000313" key="1">
    <source>
        <dbReference type="EMBL" id="AKV00467.1"/>
    </source>
</evidence>
<organism evidence="1 2">
    <name type="scientific">Labilithrix luteola</name>
    <dbReference type="NCBI Taxonomy" id="1391654"/>
    <lineage>
        <taxon>Bacteria</taxon>
        <taxon>Pseudomonadati</taxon>
        <taxon>Myxococcota</taxon>
        <taxon>Polyangia</taxon>
        <taxon>Polyangiales</taxon>
        <taxon>Labilitrichaceae</taxon>
        <taxon>Labilithrix</taxon>
    </lineage>
</organism>
<protein>
    <submittedName>
        <fullName evidence="1">Uncharacterized protein</fullName>
    </submittedName>
</protein>
<dbReference type="KEGG" id="llu:AKJ09_07130"/>
<reference evidence="1 2" key="1">
    <citation type="submission" date="2015-08" db="EMBL/GenBank/DDBJ databases">
        <authorList>
            <person name="Babu N.S."/>
            <person name="Beckwith C.J."/>
            <person name="Beseler K.G."/>
            <person name="Brison A."/>
            <person name="Carone J.V."/>
            <person name="Caskin T.P."/>
            <person name="Diamond M."/>
            <person name="Durham M.E."/>
            <person name="Foxe J.M."/>
            <person name="Go M."/>
            <person name="Henderson B.A."/>
            <person name="Jones I.B."/>
            <person name="McGettigan J.A."/>
            <person name="Micheletti S.J."/>
            <person name="Nasrallah M.E."/>
            <person name="Ortiz D."/>
            <person name="Piller C.R."/>
            <person name="Privatt S.R."/>
            <person name="Schneider S.L."/>
            <person name="Sharp S."/>
            <person name="Smith T.C."/>
            <person name="Stanton J.D."/>
            <person name="Ullery H.E."/>
            <person name="Wilson R.J."/>
            <person name="Serrano M.G."/>
            <person name="Buck G."/>
            <person name="Lee V."/>
            <person name="Wang Y."/>
            <person name="Carvalho R."/>
            <person name="Voegtly L."/>
            <person name="Shi R."/>
            <person name="Duckworth R."/>
            <person name="Johnson A."/>
            <person name="Loviza R."/>
            <person name="Walstead R."/>
            <person name="Shah Z."/>
            <person name="Kiflezghi M."/>
            <person name="Wade K."/>
            <person name="Ball S.L."/>
            <person name="Bradley K.W."/>
            <person name="Asai D.J."/>
            <person name="Bowman C.A."/>
            <person name="Russell D.A."/>
            <person name="Pope W.H."/>
            <person name="Jacobs-Sera D."/>
            <person name="Hendrix R.W."/>
            <person name="Hatfull G.F."/>
        </authorList>
    </citation>
    <scope>NUCLEOTIDE SEQUENCE [LARGE SCALE GENOMIC DNA]</scope>
    <source>
        <strain evidence="1 2">DSM 27648</strain>
    </source>
</reference>
<dbReference type="AlphaFoldDB" id="A0A0K1Q494"/>